<sequence length="140" mass="16309">MYKYPITKNYVPDPQLYKTIVSLDSIFFDLYNSCDKNLEKYGDFYSEDIEFYHDKGGLMTSKKDIIEGTKNNICGKVTRELVKGSIEVYPIKNYGAIEIGLHKFHNNAEAANTESKTGRFMIFWKKEKSNWKICRVVSLH</sequence>
<dbReference type="Pfam" id="PF14534">
    <property type="entry name" value="DUF4440"/>
    <property type="match status" value="1"/>
</dbReference>
<keyword evidence="3" id="KW-1185">Reference proteome</keyword>
<dbReference type="SUPFAM" id="SSF54427">
    <property type="entry name" value="NTF2-like"/>
    <property type="match status" value="1"/>
</dbReference>
<dbReference type="Proteomes" id="UP000655016">
    <property type="component" value="Unassembled WGS sequence"/>
</dbReference>
<dbReference type="InterPro" id="IPR032710">
    <property type="entry name" value="NTF2-like_dom_sf"/>
</dbReference>
<proteinExistence type="predicted"/>
<reference evidence="3" key="1">
    <citation type="journal article" date="2019" name="Int. J. Syst. Evol. Microbiol.">
        <title>The Global Catalogue of Microorganisms (GCM) 10K type strain sequencing project: providing services to taxonomists for standard genome sequencing and annotation.</title>
        <authorList>
            <consortium name="The Broad Institute Genomics Platform"/>
            <consortium name="The Broad Institute Genome Sequencing Center for Infectious Disease"/>
            <person name="Wu L."/>
            <person name="Ma J."/>
        </authorList>
    </citation>
    <scope>NUCLEOTIDE SEQUENCE [LARGE SCALE GENOMIC DNA]</scope>
    <source>
        <strain evidence="3">CGMCC 1.16060</strain>
    </source>
</reference>
<organism evidence="2 3">
    <name type="scientific">Flavobacterium limi</name>
    <dbReference type="NCBI Taxonomy" id="2045105"/>
    <lineage>
        <taxon>Bacteria</taxon>
        <taxon>Pseudomonadati</taxon>
        <taxon>Bacteroidota</taxon>
        <taxon>Flavobacteriia</taxon>
        <taxon>Flavobacteriales</taxon>
        <taxon>Flavobacteriaceae</taxon>
        <taxon>Flavobacterium</taxon>
    </lineage>
</organism>
<name>A0ABQ1UYW1_9FLAO</name>
<dbReference type="InterPro" id="IPR027843">
    <property type="entry name" value="DUF4440"/>
</dbReference>
<accession>A0ABQ1UYW1</accession>
<dbReference type="Gene3D" id="3.10.450.50">
    <property type="match status" value="1"/>
</dbReference>
<gene>
    <name evidence="2" type="ORF">GCM10011518_43710</name>
</gene>
<evidence type="ECO:0000313" key="3">
    <source>
        <dbReference type="Proteomes" id="UP000655016"/>
    </source>
</evidence>
<evidence type="ECO:0000259" key="1">
    <source>
        <dbReference type="Pfam" id="PF14534"/>
    </source>
</evidence>
<dbReference type="EMBL" id="BMKP01000015">
    <property type="protein sequence ID" value="GGF29702.1"/>
    <property type="molecule type" value="Genomic_DNA"/>
</dbReference>
<feature type="domain" description="DUF4440" evidence="1">
    <location>
        <begin position="23"/>
        <end position="133"/>
    </location>
</feature>
<protein>
    <recommendedName>
        <fullName evidence="1">DUF4440 domain-containing protein</fullName>
    </recommendedName>
</protein>
<comment type="caution">
    <text evidence="2">The sequence shown here is derived from an EMBL/GenBank/DDBJ whole genome shotgun (WGS) entry which is preliminary data.</text>
</comment>
<evidence type="ECO:0000313" key="2">
    <source>
        <dbReference type="EMBL" id="GGF29702.1"/>
    </source>
</evidence>